<dbReference type="GO" id="GO:0010181">
    <property type="term" value="F:FMN binding"/>
    <property type="evidence" value="ECO:0007669"/>
    <property type="project" value="InterPro"/>
</dbReference>
<dbReference type="RefSeq" id="XP_013262276.1">
    <property type="nucleotide sequence ID" value="XM_013406822.1"/>
</dbReference>
<dbReference type="STRING" id="1182545.A0A072PII9"/>
<dbReference type="InterPro" id="IPR003953">
    <property type="entry name" value="FAD-dep_OxRdtase_2_FAD-bd"/>
</dbReference>
<dbReference type="PANTHER" id="PTHR43400:SF12">
    <property type="entry name" value="FUMARATE REDUCTASE"/>
    <property type="match status" value="1"/>
</dbReference>
<dbReference type="InterPro" id="IPR036188">
    <property type="entry name" value="FAD/NAD-bd_sf"/>
</dbReference>
<dbReference type="Gene3D" id="3.90.700.10">
    <property type="entry name" value="Succinate dehydrogenase/fumarate reductase flavoprotein, catalytic domain"/>
    <property type="match status" value="1"/>
</dbReference>
<dbReference type="PANTHER" id="PTHR43400">
    <property type="entry name" value="FUMARATE REDUCTASE"/>
    <property type="match status" value="1"/>
</dbReference>
<comment type="catalytic activity">
    <reaction evidence="4">
        <text>succinate + NAD(+) = fumarate + NADH + H(+)</text>
        <dbReference type="Rhea" id="RHEA:18281"/>
        <dbReference type="ChEBI" id="CHEBI:15378"/>
        <dbReference type="ChEBI" id="CHEBI:29806"/>
        <dbReference type="ChEBI" id="CHEBI:30031"/>
        <dbReference type="ChEBI" id="CHEBI:57540"/>
        <dbReference type="ChEBI" id="CHEBI:57945"/>
        <dbReference type="EC" id="1.3.1.6"/>
    </reaction>
</comment>
<dbReference type="OrthoDB" id="10252157at2759"/>
<dbReference type="AlphaFoldDB" id="A0A072PII9"/>
<dbReference type="InterPro" id="IPR010960">
    <property type="entry name" value="Flavocytochrome_c"/>
</dbReference>
<evidence type="ECO:0000256" key="3">
    <source>
        <dbReference type="ARBA" id="ARBA00023002"/>
    </source>
</evidence>
<feature type="region of interest" description="Disordered" evidence="5">
    <location>
        <begin position="1"/>
        <end position="31"/>
    </location>
</feature>
<evidence type="ECO:0000256" key="1">
    <source>
        <dbReference type="ARBA" id="ARBA00022630"/>
    </source>
</evidence>
<feature type="compositionally biased region" description="Polar residues" evidence="5">
    <location>
        <begin position="1"/>
        <end position="17"/>
    </location>
</feature>
<sequence length="520" mass="55652">MSSSSVASLHTNPVSETSSHRHDHYHNHASTSSHKVIIVGSGLAGLSASTELISRDIPVHILERQTKPGGNSIKASSGINGVPTRFQIPGSDSIEEFYGDTLKSAGERPDTGEAREKLISTLTYSSQAAINWLVDEQGIDLEKVALLGGHSKARTHRGAGNTPPGASIVLTLLKKLKESPLVTLETGVTVTQVLKREERVVGVKVKRAAGEADPEETATIDGPVIFASGGFAGDSKGYLKEFRPDLAGFPSTNEALPGSQGLLVDVGAQLLDMGEVQVHPTGFIDPNDRFKATKFLAAEVLRGEGGIMLNSEGKRFINELQTRKVVTDTITQTISPSNNEPLKQWDISLVLDEGVYEAAKSHVDFYIWKGLIKKTTIGDLGDASATALETIKRYAATAQSSTTSPDLYDRTSFGHWSLQNPTPESTIYVGTVTPVVHYTMGGVVFNPEAEVLNARNRPIAGLWAAGEITGGLHGANRLGGSSLLECVVFGRIAAANAARYVEDRDRDTPIEDGDCCWESR</sequence>
<keyword evidence="3 4" id="KW-0560">Oxidoreductase</keyword>
<evidence type="ECO:0000313" key="7">
    <source>
        <dbReference type="EMBL" id="KEF59686.1"/>
    </source>
</evidence>
<dbReference type="EMBL" id="AMGV01000003">
    <property type="protein sequence ID" value="KEF59686.1"/>
    <property type="molecule type" value="Genomic_DNA"/>
</dbReference>
<proteinExistence type="inferred from homology"/>
<dbReference type="HOGENOM" id="CLU_011398_4_5_1"/>
<dbReference type="GO" id="GO:0016156">
    <property type="term" value="F:fumarate reductase (NADH) activity"/>
    <property type="evidence" value="ECO:0007669"/>
    <property type="project" value="UniProtKB-EC"/>
</dbReference>
<evidence type="ECO:0000256" key="2">
    <source>
        <dbReference type="ARBA" id="ARBA00022827"/>
    </source>
</evidence>
<keyword evidence="2 4" id="KW-0274">FAD</keyword>
<evidence type="ECO:0000256" key="5">
    <source>
        <dbReference type="SAM" id="MobiDB-lite"/>
    </source>
</evidence>
<evidence type="ECO:0000259" key="6">
    <source>
        <dbReference type="Pfam" id="PF00890"/>
    </source>
</evidence>
<dbReference type="VEuPathDB" id="FungiDB:A1O9_04532"/>
<dbReference type="GeneID" id="25279463"/>
<dbReference type="InterPro" id="IPR027477">
    <property type="entry name" value="Succ_DH/fumarate_Rdtase_cat_sf"/>
</dbReference>
<comment type="caution">
    <text evidence="7">The sequence shown here is derived from an EMBL/GenBank/DDBJ whole genome shotgun (WGS) entry which is preliminary data.</text>
</comment>
<dbReference type="InterPro" id="IPR050315">
    <property type="entry name" value="FAD-oxidoreductase_2"/>
</dbReference>
<dbReference type="Proteomes" id="UP000027920">
    <property type="component" value="Unassembled WGS sequence"/>
</dbReference>
<dbReference type="Pfam" id="PF00890">
    <property type="entry name" value="FAD_binding_2"/>
    <property type="match status" value="1"/>
</dbReference>
<dbReference type="SUPFAM" id="SSF56425">
    <property type="entry name" value="Succinate dehydrogenase/fumarate reductase flavoprotein, catalytic domain"/>
    <property type="match status" value="1"/>
</dbReference>
<reference evidence="7 8" key="1">
    <citation type="submission" date="2013-03" db="EMBL/GenBank/DDBJ databases">
        <title>The Genome Sequence of Exophiala aquamarina CBS 119918.</title>
        <authorList>
            <consortium name="The Broad Institute Genomics Platform"/>
            <person name="Cuomo C."/>
            <person name="de Hoog S."/>
            <person name="Gorbushina A."/>
            <person name="Walker B."/>
            <person name="Young S.K."/>
            <person name="Zeng Q."/>
            <person name="Gargeya S."/>
            <person name="Fitzgerald M."/>
            <person name="Haas B."/>
            <person name="Abouelleil A."/>
            <person name="Allen A.W."/>
            <person name="Alvarado L."/>
            <person name="Arachchi H.M."/>
            <person name="Berlin A.M."/>
            <person name="Chapman S.B."/>
            <person name="Gainer-Dewar J."/>
            <person name="Goldberg J."/>
            <person name="Griggs A."/>
            <person name="Gujja S."/>
            <person name="Hansen M."/>
            <person name="Howarth C."/>
            <person name="Imamovic A."/>
            <person name="Ireland A."/>
            <person name="Larimer J."/>
            <person name="McCowan C."/>
            <person name="Murphy C."/>
            <person name="Pearson M."/>
            <person name="Poon T.W."/>
            <person name="Priest M."/>
            <person name="Roberts A."/>
            <person name="Saif S."/>
            <person name="Shea T."/>
            <person name="Sisk P."/>
            <person name="Sykes S."/>
            <person name="Wortman J."/>
            <person name="Nusbaum C."/>
            <person name="Birren B."/>
        </authorList>
    </citation>
    <scope>NUCLEOTIDE SEQUENCE [LARGE SCALE GENOMIC DNA]</scope>
    <source>
        <strain evidence="7 8">CBS 119918</strain>
    </source>
</reference>
<dbReference type="EC" id="1.3.1.6" evidence="4"/>
<dbReference type="NCBIfam" id="TIGR01813">
    <property type="entry name" value="flavo_cyto_c"/>
    <property type="match status" value="1"/>
</dbReference>
<protein>
    <recommendedName>
        <fullName evidence="4">Fumarate reductase</fullName>
        <ecNumber evidence="4">1.3.1.6</ecNumber>
    </recommendedName>
</protein>
<organism evidence="7 8">
    <name type="scientific">Exophiala aquamarina CBS 119918</name>
    <dbReference type="NCBI Taxonomy" id="1182545"/>
    <lineage>
        <taxon>Eukaryota</taxon>
        <taxon>Fungi</taxon>
        <taxon>Dikarya</taxon>
        <taxon>Ascomycota</taxon>
        <taxon>Pezizomycotina</taxon>
        <taxon>Eurotiomycetes</taxon>
        <taxon>Chaetothyriomycetidae</taxon>
        <taxon>Chaetothyriales</taxon>
        <taxon>Herpotrichiellaceae</taxon>
        <taxon>Exophiala</taxon>
    </lineage>
</organism>
<feature type="domain" description="FAD-dependent oxidoreductase 2 FAD-binding" evidence="6">
    <location>
        <begin position="36"/>
        <end position="483"/>
    </location>
</feature>
<comment type="similarity">
    <text evidence="4">Belongs to the FAD-dependent oxidoreductase 2 family. FRD/SDH subfamily.</text>
</comment>
<evidence type="ECO:0000313" key="8">
    <source>
        <dbReference type="Proteomes" id="UP000027920"/>
    </source>
</evidence>
<name>A0A072PII9_9EURO</name>
<keyword evidence="1 4" id="KW-0285">Flavoprotein</keyword>
<evidence type="ECO:0000256" key="4">
    <source>
        <dbReference type="RuleBase" id="RU366062"/>
    </source>
</evidence>
<comment type="function">
    <text evidence="4">Irreversibly catalyzes the reduction of fumarate to succinate.</text>
</comment>
<comment type="cofactor">
    <cofactor evidence="4">
        <name>FAD</name>
        <dbReference type="ChEBI" id="CHEBI:57692"/>
    </cofactor>
    <text evidence="4">Binds 1 FAD per monomer.</text>
</comment>
<keyword evidence="8" id="KW-1185">Reference proteome</keyword>
<accession>A0A072PII9</accession>
<dbReference type="Gene3D" id="3.50.50.60">
    <property type="entry name" value="FAD/NAD(P)-binding domain"/>
    <property type="match status" value="1"/>
</dbReference>
<gene>
    <name evidence="7" type="ORF">A1O9_04532</name>
</gene>
<dbReference type="SUPFAM" id="SSF51905">
    <property type="entry name" value="FAD/NAD(P)-binding domain"/>
    <property type="match status" value="1"/>
</dbReference>